<dbReference type="eggNOG" id="ENOG502Z92P">
    <property type="taxonomic scope" value="Bacteria"/>
</dbReference>
<dbReference type="EMBL" id="CP003742">
    <property type="protein sequence ID" value="AGI72113.1"/>
    <property type="molecule type" value="Genomic_DNA"/>
</dbReference>
<accession>M9RK03</accession>
<dbReference type="Proteomes" id="UP000004688">
    <property type="component" value="Chromosome"/>
</dbReference>
<organism evidence="1 2">
    <name type="scientific">Octadecabacter arcticus 238</name>
    <dbReference type="NCBI Taxonomy" id="391616"/>
    <lineage>
        <taxon>Bacteria</taxon>
        <taxon>Pseudomonadati</taxon>
        <taxon>Pseudomonadota</taxon>
        <taxon>Alphaproteobacteria</taxon>
        <taxon>Rhodobacterales</taxon>
        <taxon>Roseobacteraceae</taxon>
        <taxon>Octadecabacter</taxon>
    </lineage>
</organism>
<dbReference type="HOGENOM" id="CLU_1053142_0_0_5"/>
<dbReference type="OrthoDB" id="7345863at2"/>
<gene>
    <name evidence="1" type="ORF">OA238_c20100</name>
</gene>
<sequence length="248" mass="27103">MADLAKDGFVVFDTDPRVTRWATRAHVAACDVASDPVQRAKWLRHGETWFVGVDALPNGADGSIGDVGLSGPWNDIITAPKAWHRAQVSVVYDGYPKKDPQESEAAHKFRVNRCAAHVDGLHLEAGRRIVREPHAFILGLPLNNSDACSLVVWRGSHLVMRVTLAEAVGSCDPCGVDVTEAYIAARRAVFDTCEAVEVPLRVGQAVLVDRFALHGVAPWHSGDTAPPEGRMIAYFRPEFDDPTDWFVG</sequence>
<proteinExistence type="predicted"/>
<dbReference type="AlphaFoldDB" id="M9RK03"/>
<reference evidence="1 2" key="1">
    <citation type="journal article" date="2013" name="PLoS ONE">
        <title>Poles Apart: Arctic and Antarctic Octadecabacter strains Share High Genome Plasticity and a New Type of Xanthorhodopsin.</title>
        <authorList>
            <person name="Vollmers J."/>
            <person name="Voget S."/>
            <person name="Dietrich S."/>
            <person name="Gollnow K."/>
            <person name="Smits M."/>
            <person name="Meyer K."/>
            <person name="Brinkhoff T."/>
            <person name="Simon M."/>
            <person name="Daniel R."/>
        </authorList>
    </citation>
    <scope>NUCLEOTIDE SEQUENCE [LARGE SCALE GENOMIC DNA]</scope>
    <source>
        <strain evidence="1 2">238</strain>
    </source>
</reference>
<name>M9RK03_9RHOB</name>
<evidence type="ECO:0000313" key="2">
    <source>
        <dbReference type="Proteomes" id="UP000004688"/>
    </source>
</evidence>
<dbReference type="STRING" id="391616.OA238_c20100"/>
<protein>
    <submittedName>
        <fullName evidence="1">Uncharacterized protein</fullName>
    </submittedName>
</protein>
<dbReference type="RefSeq" id="WP_015495231.1">
    <property type="nucleotide sequence ID" value="NC_020908.1"/>
</dbReference>
<keyword evidence="2" id="KW-1185">Reference proteome</keyword>
<evidence type="ECO:0000313" key="1">
    <source>
        <dbReference type="EMBL" id="AGI72113.1"/>
    </source>
</evidence>
<dbReference type="SUPFAM" id="SSF51197">
    <property type="entry name" value="Clavaminate synthase-like"/>
    <property type="match status" value="1"/>
</dbReference>
<dbReference type="KEGG" id="oar:OA238_c20100"/>